<evidence type="ECO:0000256" key="2">
    <source>
        <dbReference type="ARBA" id="ARBA00023134"/>
    </source>
</evidence>
<dbReference type="PROSITE" id="PS51417">
    <property type="entry name" value="ARF"/>
    <property type="match status" value="1"/>
</dbReference>
<sequence>MSFLKKLGRKLGAGSPGHAPQMTVLCVGIDGAGTSTLIRAMAGTSHSPAAARQRKAGETAADADRSEQAYAKKIQAQHTVGVEEHAVFIDSHEIAAQFRTSSSTSPSAAAAPDGSVCARAFAAGLNLRVFNVAGSEGSRALWRTYYDSADGVMYIVDAADPDRFLEAKEELEKLLFRSDNIMGKAVASVKVPLLVLANKSDLQGAMSAEQLEVKLKTHLFPLDAVHVGSCSAAEQKDIRVNLMWLVEHMLRAAK</sequence>
<dbReference type="InterPro" id="IPR006689">
    <property type="entry name" value="Small_GTPase_ARF/SAR"/>
</dbReference>
<dbReference type="PANTHER" id="PTHR45909:SF1">
    <property type="entry name" value="ADP-RIBOSYLATION FACTOR-RELATED PROTEIN 1"/>
    <property type="match status" value="1"/>
</dbReference>
<accession>A0A5J4YQQ0</accession>
<comment type="caution">
    <text evidence="5">The sequence shown here is derived from an EMBL/GenBank/DDBJ whole genome shotgun (WGS) entry which is preliminary data.</text>
</comment>
<proteinExistence type="predicted"/>
<feature type="binding site" evidence="3">
    <location>
        <begin position="198"/>
        <end position="201"/>
    </location>
    <ligand>
        <name>GTP</name>
        <dbReference type="ChEBI" id="CHEBI:37565"/>
    </ligand>
</feature>
<name>A0A5J4YQQ0_PORPP</name>
<evidence type="ECO:0000313" key="6">
    <source>
        <dbReference type="Proteomes" id="UP000324585"/>
    </source>
</evidence>
<feature type="region of interest" description="Disordered" evidence="4">
    <location>
        <begin position="43"/>
        <end position="64"/>
    </location>
</feature>
<organism evidence="5 6">
    <name type="scientific">Porphyridium purpureum</name>
    <name type="common">Red alga</name>
    <name type="synonym">Porphyridium cruentum</name>
    <dbReference type="NCBI Taxonomy" id="35688"/>
    <lineage>
        <taxon>Eukaryota</taxon>
        <taxon>Rhodophyta</taxon>
        <taxon>Bangiophyceae</taxon>
        <taxon>Porphyridiales</taxon>
        <taxon>Porphyridiaceae</taxon>
        <taxon>Porphyridium</taxon>
    </lineage>
</organism>
<dbReference type="GO" id="GO:0043001">
    <property type="term" value="P:Golgi to plasma membrane protein transport"/>
    <property type="evidence" value="ECO:0007669"/>
    <property type="project" value="TreeGrafter"/>
</dbReference>
<evidence type="ECO:0000256" key="1">
    <source>
        <dbReference type="ARBA" id="ARBA00022741"/>
    </source>
</evidence>
<protein>
    <submittedName>
        <fullName evidence="5">ADP-ribosylation factor-like protein 4D</fullName>
    </submittedName>
</protein>
<dbReference type="InterPro" id="IPR027417">
    <property type="entry name" value="P-loop_NTPase"/>
</dbReference>
<dbReference type="AlphaFoldDB" id="A0A5J4YQQ0"/>
<keyword evidence="1 3" id="KW-0547">Nucleotide-binding</keyword>
<dbReference type="SUPFAM" id="SSF52540">
    <property type="entry name" value="P-loop containing nucleoside triphosphate hydrolases"/>
    <property type="match status" value="1"/>
</dbReference>
<dbReference type="GO" id="GO:0034067">
    <property type="term" value="P:protein localization to Golgi apparatus"/>
    <property type="evidence" value="ECO:0007669"/>
    <property type="project" value="TreeGrafter"/>
</dbReference>
<evidence type="ECO:0000256" key="4">
    <source>
        <dbReference type="SAM" id="MobiDB-lite"/>
    </source>
</evidence>
<dbReference type="InterPro" id="IPR024156">
    <property type="entry name" value="Small_GTPase_ARF"/>
</dbReference>
<dbReference type="EMBL" id="VRMN01000006">
    <property type="protein sequence ID" value="KAA8493565.1"/>
    <property type="molecule type" value="Genomic_DNA"/>
</dbReference>
<reference evidence="6" key="1">
    <citation type="journal article" date="2019" name="Nat. Commun.">
        <title>Expansion of phycobilisome linker gene families in mesophilic red algae.</title>
        <authorList>
            <person name="Lee J."/>
            <person name="Kim D."/>
            <person name="Bhattacharya D."/>
            <person name="Yoon H.S."/>
        </authorList>
    </citation>
    <scope>NUCLEOTIDE SEQUENCE [LARGE SCALE GENOMIC DNA]</scope>
    <source>
        <strain evidence="6">CCMP 1328</strain>
    </source>
</reference>
<dbReference type="GO" id="GO:0005525">
    <property type="term" value="F:GTP binding"/>
    <property type="evidence" value="ECO:0007669"/>
    <property type="project" value="UniProtKB-KW"/>
</dbReference>
<dbReference type="OrthoDB" id="2011769at2759"/>
<dbReference type="PANTHER" id="PTHR45909">
    <property type="entry name" value="ADP-RIBOSYLATION FACTOR-RELATED PROTEIN 1"/>
    <property type="match status" value="1"/>
</dbReference>
<dbReference type="Gene3D" id="3.40.50.300">
    <property type="entry name" value="P-loop containing nucleotide triphosphate hydrolases"/>
    <property type="match status" value="1"/>
</dbReference>
<keyword evidence="6" id="KW-1185">Reference proteome</keyword>
<dbReference type="SMART" id="SM00177">
    <property type="entry name" value="ARF"/>
    <property type="match status" value="1"/>
</dbReference>
<keyword evidence="2 3" id="KW-0342">GTP-binding</keyword>
<dbReference type="GO" id="GO:0005794">
    <property type="term" value="C:Golgi apparatus"/>
    <property type="evidence" value="ECO:0007669"/>
    <property type="project" value="TreeGrafter"/>
</dbReference>
<dbReference type="GO" id="GO:0003924">
    <property type="term" value="F:GTPase activity"/>
    <property type="evidence" value="ECO:0007669"/>
    <property type="project" value="InterPro"/>
</dbReference>
<gene>
    <name evidence="5" type="ORF">FVE85_4702</name>
</gene>
<evidence type="ECO:0000256" key="3">
    <source>
        <dbReference type="PIRSR" id="PIRSR606689-1"/>
    </source>
</evidence>
<feature type="binding site" evidence="3">
    <location>
        <position position="134"/>
    </location>
    <ligand>
        <name>GTP</name>
        <dbReference type="ChEBI" id="CHEBI:37565"/>
    </ligand>
</feature>
<dbReference type="GO" id="GO:0006886">
    <property type="term" value="P:intracellular protein transport"/>
    <property type="evidence" value="ECO:0007669"/>
    <property type="project" value="TreeGrafter"/>
</dbReference>
<dbReference type="Pfam" id="PF00025">
    <property type="entry name" value="Arf"/>
    <property type="match status" value="1"/>
</dbReference>
<dbReference type="PROSITE" id="PS51422">
    <property type="entry name" value="SAR1"/>
    <property type="match status" value="1"/>
</dbReference>
<dbReference type="Proteomes" id="UP000324585">
    <property type="component" value="Unassembled WGS sequence"/>
</dbReference>
<evidence type="ECO:0000313" key="5">
    <source>
        <dbReference type="EMBL" id="KAA8493565.1"/>
    </source>
</evidence>